<evidence type="ECO:0000313" key="21">
    <source>
        <dbReference type="EMBL" id="CBL39812.1"/>
    </source>
</evidence>
<evidence type="ECO:0000256" key="6">
    <source>
        <dbReference type="ARBA" id="ARBA00023098"/>
    </source>
</evidence>
<feature type="binding site" evidence="15">
    <location>
        <position position="106"/>
    </location>
    <ligand>
        <name>substrate</name>
    </ligand>
</feature>
<comment type="pathway">
    <text evidence="13">Membrane lipid metabolism; glycerophospholipid metabolism.</text>
</comment>
<feature type="binding site" evidence="13">
    <location>
        <position position="189"/>
    </location>
    <ligand>
        <name>sn-glycerol 3-phosphate</name>
        <dbReference type="ChEBI" id="CHEBI:57597"/>
    </ligand>
</feature>
<evidence type="ECO:0000313" key="26">
    <source>
        <dbReference type="EMBL" id="WMD17567.1"/>
    </source>
</evidence>
<dbReference type="GO" id="GO:0051287">
    <property type="term" value="F:NAD binding"/>
    <property type="evidence" value="ECO:0007669"/>
    <property type="project" value="InterPro"/>
</dbReference>
<feature type="binding site" evidence="16">
    <location>
        <begin position="8"/>
        <end position="13"/>
    </location>
    <ligand>
        <name>NAD(+)</name>
        <dbReference type="ChEBI" id="CHEBI:57540"/>
    </ligand>
</feature>
<evidence type="ECO:0000256" key="10">
    <source>
        <dbReference type="ARBA" id="ARBA00066687"/>
    </source>
</evidence>
<dbReference type="EMBL" id="CZAU01000007">
    <property type="protein sequence ID" value="CUP28324.1"/>
    <property type="molecule type" value="Genomic_DNA"/>
</dbReference>
<evidence type="ECO:0000256" key="11">
    <source>
        <dbReference type="ARBA" id="ARBA00069372"/>
    </source>
</evidence>
<keyword evidence="3 13" id="KW-0521">NADP</keyword>
<dbReference type="EMBL" id="JAAITB010000021">
    <property type="protein sequence ID" value="NSJ79934.1"/>
    <property type="molecule type" value="Genomic_DNA"/>
</dbReference>
<keyword evidence="5 13" id="KW-0520">NAD</keyword>
<dbReference type="InterPro" id="IPR036291">
    <property type="entry name" value="NAD(P)-bd_dom_sf"/>
</dbReference>
<keyword evidence="32" id="KW-1185">Reference proteome</keyword>
<reference evidence="21 27" key="2">
    <citation type="submission" date="2010-03" db="EMBL/GenBank/DDBJ databases">
        <authorList>
            <person name="Pajon A."/>
        </authorList>
    </citation>
    <scope>NUCLEOTIDE SEQUENCE [LARGE SCALE GENOMIC DNA]</scope>
    <source>
        <strain evidence="21 27">SSC/2</strain>
    </source>
</reference>
<keyword evidence="2 13" id="KW-0444">Lipid biosynthesis</keyword>
<evidence type="ECO:0000256" key="5">
    <source>
        <dbReference type="ARBA" id="ARBA00023027"/>
    </source>
</evidence>
<keyword evidence="7 13" id="KW-0594">Phospholipid biosynthesis</keyword>
<dbReference type="Pfam" id="PF01210">
    <property type="entry name" value="NAD_Gly3P_dh_N"/>
    <property type="match status" value="1"/>
</dbReference>
<dbReference type="InterPro" id="IPR006109">
    <property type="entry name" value="G3P_DH_NAD-dep_C"/>
</dbReference>
<feature type="domain" description="Glycerol-3-phosphate dehydrogenase NAD-dependent C-terminal" evidence="19">
    <location>
        <begin position="178"/>
        <end position="318"/>
    </location>
</feature>
<dbReference type="PANTHER" id="PTHR11728:SF1">
    <property type="entry name" value="GLYCEROL-3-PHOSPHATE DEHYDROGENASE [NAD(+)] 2, CHLOROPLASTIC"/>
    <property type="match status" value="1"/>
</dbReference>
<evidence type="ECO:0000256" key="8">
    <source>
        <dbReference type="ARBA" id="ARBA00023264"/>
    </source>
</evidence>
<feature type="binding site" evidence="13">
    <location>
        <position position="12"/>
    </location>
    <ligand>
        <name>NADPH</name>
        <dbReference type="ChEBI" id="CHEBI:57783"/>
    </ligand>
</feature>
<comment type="function">
    <text evidence="13">Catalyzes the reduction of the glycolytic intermediate dihydroxyacetone phosphate (DHAP) to sn-glycerol 3-phosphate (G3P), the key precursor for phospholipid synthesis.</text>
</comment>
<feature type="binding site" evidence="13">
    <location>
        <position position="106"/>
    </location>
    <ligand>
        <name>NADPH</name>
        <dbReference type="ChEBI" id="CHEBI:57783"/>
    </ligand>
</feature>
<dbReference type="Gene3D" id="1.10.1040.10">
    <property type="entry name" value="N-(1-d-carboxylethyl)-l-norvaline Dehydrogenase, domain 2"/>
    <property type="match status" value="1"/>
</dbReference>
<feature type="binding site" evidence="13">
    <location>
        <position position="279"/>
    </location>
    <ligand>
        <name>NADPH</name>
        <dbReference type="ChEBI" id="CHEBI:57783"/>
    </ligand>
</feature>
<dbReference type="EMBL" id="CYXY01000004">
    <property type="protein sequence ID" value="CUM82825.1"/>
    <property type="molecule type" value="Genomic_DNA"/>
</dbReference>
<dbReference type="GO" id="GO:0008654">
    <property type="term" value="P:phospholipid biosynthetic process"/>
    <property type="evidence" value="ECO:0007669"/>
    <property type="project" value="UniProtKB-KW"/>
</dbReference>
<feature type="binding site" evidence="13">
    <location>
        <position position="253"/>
    </location>
    <ligand>
        <name>sn-glycerol 3-phosphate</name>
        <dbReference type="ChEBI" id="CHEBI:57597"/>
    </ligand>
</feature>
<evidence type="ECO:0000313" key="30">
    <source>
        <dbReference type="Proteomes" id="UP000095598"/>
    </source>
</evidence>
<evidence type="ECO:0000313" key="29">
    <source>
        <dbReference type="Proteomes" id="UP000095564"/>
    </source>
</evidence>
<evidence type="ECO:0000256" key="3">
    <source>
        <dbReference type="ARBA" id="ARBA00022857"/>
    </source>
</evidence>
<dbReference type="GO" id="GO:0046167">
    <property type="term" value="P:glycerol-3-phosphate biosynthetic process"/>
    <property type="evidence" value="ECO:0007669"/>
    <property type="project" value="UniProtKB-UniRule"/>
</dbReference>
<evidence type="ECO:0000313" key="20">
    <source>
        <dbReference type="EMBL" id="AQP38382.1"/>
    </source>
</evidence>
<dbReference type="NCBIfam" id="NF000941">
    <property type="entry name" value="PRK00094.1-3"/>
    <property type="match status" value="1"/>
</dbReference>
<dbReference type="PANTHER" id="PTHR11728">
    <property type="entry name" value="GLYCEROL-3-PHOSPHATE DEHYDROGENASE"/>
    <property type="match status" value="1"/>
</dbReference>
<dbReference type="FunFam" id="1.10.1040.10:FF:000001">
    <property type="entry name" value="Glycerol-3-phosphate dehydrogenase [NAD(P)+]"/>
    <property type="match status" value="1"/>
</dbReference>
<evidence type="ECO:0000313" key="32">
    <source>
        <dbReference type="Proteomes" id="UP001644750"/>
    </source>
</evidence>
<accession>D4MWP6</accession>
<evidence type="ECO:0000313" key="28">
    <source>
        <dbReference type="Proteomes" id="UP000095553"/>
    </source>
</evidence>
<evidence type="ECO:0000259" key="19">
    <source>
        <dbReference type="Pfam" id="PF07479"/>
    </source>
</evidence>
<dbReference type="FunFam" id="3.40.50.720:FF:000019">
    <property type="entry name" value="Glycerol-3-phosphate dehydrogenase [NAD(P)+]"/>
    <property type="match status" value="1"/>
</dbReference>
<reference evidence="28 29" key="3">
    <citation type="submission" date="2015-09" db="EMBL/GenBank/DDBJ databases">
        <authorList>
            <consortium name="Pathogen Informatics"/>
        </authorList>
    </citation>
    <scope>NUCLEOTIDE SEQUENCE [LARGE SCALE GENOMIC DNA]</scope>
    <source>
        <strain evidence="22 30">2789STDY5608868</strain>
        <strain evidence="24 29">2789STDY5834908</strain>
        <strain evidence="23 28">2789STDY5834959</strain>
    </source>
</reference>
<dbReference type="OrthoDB" id="9812273at2"/>
<evidence type="ECO:0000256" key="16">
    <source>
        <dbReference type="PIRSR" id="PIRSR000114-3"/>
    </source>
</evidence>
<feature type="binding site" evidence="16">
    <location>
        <position position="253"/>
    </location>
    <ligand>
        <name>NAD(+)</name>
        <dbReference type="ChEBI" id="CHEBI:57540"/>
    </ligand>
</feature>
<feature type="active site" description="Proton acceptor" evidence="13 14">
    <location>
        <position position="189"/>
    </location>
</feature>
<dbReference type="EMBL" id="CP132968">
    <property type="protein sequence ID" value="WMD17567.1"/>
    <property type="molecule type" value="Genomic_DNA"/>
</dbReference>
<dbReference type="GO" id="GO:0005829">
    <property type="term" value="C:cytosol"/>
    <property type="evidence" value="ECO:0007669"/>
    <property type="project" value="TreeGrafter"/>
</dbReference>
<sequence length="336" mass="36062">MKKVSVIGAGSWGSALAVLLANNGHEVTLWTHDPHEIEMLSTKREQVEKLPGVKLPDNIMIEADLKTALTDEDVVVMAVPSPVVRMVAKQMSPFIKDGQIIVNVAKGIEDVTYKTLSDIIEEEIPNAEVCVLSGPSHAEEVGRGIPTTVVVGAKNKETAEMLQDVFMNKVFRVYTSSDIVGIELGGALKNVIALAAGTVDGLGYGDNTKAALMTRGIAELTRLGEALGGKPETFSGLTGVGDLIVTCTSVHSRNRKAGYLMGKGMTAEEAMKEVKMVVEGVYSAKAALGLAKKCNVAVPIVEAVNRVLFENADPKEEVSNLLLRERKQEHTNLEWN</sequence>
<dbReference type="KEGG" id="bprl:CL2_30440"/>
<comment type="similarity">
    <text evidence="1 13 17">Belongs to the NAD-dependent glycerol-3-phosphate dehydrogenase family.</text>
</comment>
<dbReference type="NCBIfam" id="NF000942">
    <property type="entry name" value="PRK00094.1-4"/>
    <property type="match status" value="1"/>
</dbReference>
<keyword evidence="8 13" id="KW-1208">Phospholipid metabolism</keyword>
<dbReference type="GeneID" id="92740863"/>
<dbReference type="AlphaFoldDB" id="D4MWP6"/>
<dbReference type="Proteomes" id="UP000095564">
    <property type="component" value="Unassembled WGS sequence"/>
</dbReference>
<feature type="binding site" evidence="13">
    <location>
        <position position="242"/>
    </location>
    <ligand>
        <name>sn-glycerol 3-phosphate</name>
        <dbReference type="ChEBI" id="CHEBI:57597"/>
    </ligand>
</feature>
<dbReference type="EMBL" id="CYXT01000003">
    <property type="protein sequence ID" value="CUM79557.1"/>
    <property type="molecule type" value="Genomic_DNA"/>
</dbReference>
<evidence type="ECO:0000313" key="31">
    <source>
        <dbReference type="Proteomes" id="UP000188159"/>
    </source>
</evidence>
<dbReference type="Proteomes" id="UP001243496">
    <property type="component" value="Chromosome"/>
</dbReference>
<dbReference type="Proteomes" id="UP000188159">
    <property type="component" value="Chromosome"/>
</dbReference>
<dbReference type="EMBL" id="CP012098">
    <property type="protein sequence ID" value="AQP38382.1"/>
    <property type="molecule type" value="Genomic_DNA"/>
</dbReference>
<comment type="caution">
    <text evidence="13">Lacks conserved residue(s) required for the propagation of feature annotation.</text>
</comment>
<dbReference type="InterPro" id="IPR011128">
    <property type="entry name" value="G3P_DH_NAD-dep_N"/>
</dbReference>
<protein>
    <recommendedName>
        <fullName evidence="11 13">Glycerol-3-phosphate dehydrogenase [NAD(P)+]</fullName>
        <ecNumber evidence="10 13">1.1.1.94</ecNumber>
    </recommendedName>
    <alternativeName>
        <fullName evidence="13">NAD(P)(+)-dependent glycerol-3-phosphate dehydrogenase</fullName>
    </alternativeName>
    <alternativeName>
        <fullName evidence="12 13">NAD(P)H-dependent dihydroxyacetone-phosphate reductase</fullName>
    </alternativeName>
</protein>
<dbReference type="NCBIfam" id="NF000940">
    <property type="entry name" value="PRK00094.1-2"/>
    <property type="match status" value="1"/>
</dbReference>
<comment type="catalytic activity">
    <reaction evidence="9">
        <text>sn-glycerol 3-phosphate + NADP(+) = dihydroxyacetone phosphate + NADPH + H(+)</text>
        <dbReference type="Rhea" id="RHEA:11096"/>
        <dbReference type="ChEBI" id="CHEBI:15378"/>
        <dbReference type="ChEBI" id="CHEBI:57597"/>
        <dbReference type="ChEBI" id="CHEBI:57642"/>
        <dbReference type="ChEBI" id="CHEBI:57783"/>
        <dbReference type="ChEBI" id="CHEBI:58349"/>
        <dbReference type="EC" id="1.1.1.94"/>
    </reaction>
    <physiologicalReaction direction="right-to-left" evidence="9">
        <dbReference type="Rhea" id="RHEA:11098"/>
    </physiologicalReaction>
</comment>
<feature type="binding site" evidence="13">
    <location>
        <position position="136"/>
    </location>
    <ligand>
        <name>sn-glycerol 3-phosphate</name>
        <dbReference type="ChEBI" id="CHEBI:57597"/>
    </ligand>
</feature>
<feature type="binding site" evidence="13">
    <location>
        <position position="32"/>
    </location>
    <ligand>
        <name>NADPH</name>
        <dbReference type="ChEBI" id="CHEBI:57783"/>
    </ligand>
</feature>
<dbReference type="PATRIC" id="fig|245018.3.peg.446"/>
<dbReference type="GO" id="GO:0006650">
    <property type="term" value="P:glycerophospholipid metabolic process"/>
    <property type="evidence" value="ECO:0007669"/>
    <property type="project" value="UniProtKB-UniRule"/>
</dbReference>
<dbReference type="RefSeq" id="WP_008393645.1">
    <property type="nucleotide sequence ID" value="NC_021016.1"/>
</dbReference>
<dbReference type="InterPro" id="IPR008927">
    <property type="entry name" value="6-PGluconate_DH-like_C_sf"/>
</dbReference>
<feature type="binding site" evidence="13">
    <location>
        <position position="253"/>
    </location>
    <ligand>
        <name>NADPH</name>
        <dbReference type="ChEBI" id="CHEBI:57783"/>
    </ligand>
</feature>
<evidence type="ECO:0000256" key="14">
    <source>
        <dbReference type="PIRSR" id="PIRSR000114-1"/>
    </source>
</evidence>
<evidence type="ECO:0000256" key="9">
    <source>
        <dbReference type="ARBA" id="ARBA00052716"/>
    </source>
</evidence>
<evidence type="ECO:0000313" key="22">
    <source>
        <dbReference type="EMBL" id="CUM79557.1"/>
    </source>
</evidence>
<evidence type="ECO:0000256" key="7">
    <source>
        <dbReference type="ARBA" id="ARBA00023209"/>
    </source>
</evidence>
<evidence type="ECO:0000313" key="23">
    <source>
        <dbReference type="EMBL" id="CUM82825.1"/>
    </source>
</evidence>
<evidence type="ECO:0000259" key="18">
    <source>
        <dbReference type="Pfam" id="PF01210"/>
    </source>
</evidence>
<reference evidence="21 27" key="1">
    <citation type="submission" date="2010-03" db="EMBL/GenBank/DDBJ databases">
        <title>The genome sequence of Clostridiales sp. SSC/2.</title>
        <authorList>
            <consortium name="metaHIT consortium -- http://www.metahit.eu/"/>
            <person name="Pajon A."/>
            <person name="Turner K."/>
            <person name="Parkhill J."/>
            <person name="Duncan S."/>
            <person name="Flint H."/>
        </authorList>
    </citation>
    <scope>NUCLEOTIDE SEQUENCE [LARGE SCALE GENOMIC DNA]</scope>
    <source>
        <strain evidence="21 27">SSC/2</strain>
    </source>
</reference>
<dbReference type="InterPro" id="IPR006168">
    <property type="entry name" value="G3P_DH_NAD-dep"/>
</dbReference>
<feature type="binding site" evidence="13">
    <location>
        <position position="106"/>
    </location>
    <ligand>
        <name>sn-glycerol 3-phosphate</name>
        <dbReference type="ChEBI" id="CHEBI:57597"/>
    </ligand>
</feature>
<keyword evidence="13" id="KW-0547">Nucleotide-binding</keyword>
<dbReference type="GO" id="GO:0005975">
    <property type="term" value="P:carbohydrate metabolic process"/>
    <property type="evidence" value="ECO:0007669"/>
    <property type="project" value="InterPro"/>
</dbReference>
<dbReference type="SUPFAM" id="SSF51735">
    <property type="entry name" value="NAD(P)-binding Rossmann-fold domains"/>
    <property type="match status" value="1"/>
</dbReference>
<evidence type="ECO:0000256" key="17">
    <source>
        <dbReference type="RuleBase" id="RU000437"/>
    </source>
</evidence>
<evidence type="ECO:0000256" key="12">
    <source>
        <dbReference type="ARBA" id="ARBA00080511"/>
    </source>
</evidence>
<dbReference type="SUPFAM" id="SSF48179">
    <property type="entry name" value="6-phosphogluconate dehydrogenase C-terminal domain-like"/>
    <property type="match status" value="1"/>
</dbReference>
<evidence type="ECO:0000313" key="24">
    <source>
        <dbReference type="EMBL" id="CUP28324.1"/>
    </source>
</evidence>
<dbReference type="UniPathway" id="UPA00940"/>
<feature type="binding site" evidence="16">
    <location>
        <position position="138"/>
    </location>
    <ligand>
        <name>NAD(+)</name>
        <dbReference type="ChEBI" id="CHEBI:57540"/>
    </ligand>
</feature>
<reference evidence="25 32" key="5">
    <citation type="journal article" date="2020" name="Cell Host Microbe">
        <title>Functional and Genomic Variation between Human-Derived Isolates of Lachnospiraceae Reveals Inter- and Intra-Species Diversity.</title>
        <authorList>
            <person name="Sorbara M.T."/>
            <person name="Littmann E.R."/>
            <person name="Fontana E."/>
            <person name="Moody T.U."/>
            <person name="Kohout C.E."/>
            <person name="Gjonbalaj M."/>
            <person name="Eaton V."/>
            <person name="Seok R."/>
            <person name="Leiner I.M."/>
            <person name="Pamer E.G."/>
        </authorList>
    </citation>
    <scope>NUCLEOTIDE SEQUENCE [LARGE SCALE GENOMIC DNA]</scope>
    <source>
        <strain evidence="25 32">MSK.14.57</strain>
    </source>
</reference>
<dbReference type="STRING" id="649756.ERS852387_02185"/>
<dbReference type="Pfam" id="PF07479">
    <property type="entry name" value="NAD_Gly3P_dh_C"/>
    <property type="match status" value="1"/>
</dbReference>
<evidence type="ECO:0000313" key="27">
    <source>
        <dbReference type="Proteomes" id="UP000008960"/>
    </source>
</evidence>
<keyword evidence="13" id="KW-0963">Cytoplasm</keyword>
<feature type="binding site" evidence="15">
    <location>
        <begin position="253"/>
        <end position="254"/>
    </location>
    <ligand>
        <name>substrate</name>
    </ligand>
</feature>
<reference evidence="25" key="6">
    <citation type="submission" date="2020-02" db="EMBL/GenBank/DDBJ databases">
        <authorList>
            <person name="Littmann E."/>
            <person name="Sorbara M."/>
        </authorList>
    </citation>
    <scope>NUCLEOTIDE SEQUENCE</scope>
    <source>
        <strain evidence="25">MSK.14.57</strain>
    </source>
</reference>
<keyword evidence="4 13" id="KW-0560">Oxidoreductase</keyword>
<feature type="binding site" evidence="13">
    <location>
        <position position="252"/>
    </location>
    <ligand>
        <name>sn-glycerol 3-phosphate</name>
        <dbReference type="ChEBI" id="CHEBI:57597"/>
    </ligand>
</feature>
<reference evidence="20 31" key="4">
    <citation type="journal article" date="2016" name="Sci. Rep.">
        <title>Accelerated dysbiosis of gut microbiota during aggravation of DSS-induced colitis by a butyrate-producing bacterium.</title>
        <authorList>
            <person name="Zhang Q."/>
            <person name="Wu Y."/>
            <person name="Wang J."/>
            <person name="Wu G."/>
            <person name="Long W."/>
            <person name="Xue Z."/>
            <person name="Wang L."/>
            <person name="Zhang X."/>
            <person name="Pang X."/>
            <person name="Zhao Y."/>
            <person name="Zhao L."/>
            <person name="Zhang C."/>
        </authorList>
    </citation>
    <scope>NUCLEOTIDE SEQUENCE [LARGE SCALE GENOMIC DNA]</scope>
    <source>
        <strain evidence="20 31">BPB5</strain>
    </source>
</reference>
<organism evidence="21 27">
    <name type="scientific">Anaerostipes hadrus</name>
    <dbReference type="NCBI Taxonomy" id="649756"/>
    <lineage>
        <taxon>Bacteria</taxon>
        <taxon>Bacillati</taxon>
        <taxon>Bacillota</taxon>
        <taxon>Clostridia</taxon>
        <taxon>Lachnospirales</taxon>
        <taxon>Lachnospiraceae</taxon>
        <taxon>Anaerostipes</taxon>
    </lineage>
</organism>
<evidence type="ECO:0000256" key="13">
    <source>
        <dbReference type="HAMAP-Rule" id="MF_00394"/>
    </source>
</evidence>
<evidence type="ECO:0000256" key="4">
    <source>
        <dbReference type="ARBA" id="ARBA00023002"/>
    </source>
</evidence>
<reference evidence="26" key="7">
    <citation type="submission" date="2023-08" db="EMBL/GenBank/DDBJ databases">
        <title>Complete Genome Sequences of butyrate producing Anaerostipes hadrus strains BA1 and GIF7 isolated from the terminal ileum of a healthy lean male.</title>
        <authorList>
            <person name="Low A."/>
            <person name="Sheludchenko M."/>
            <person name="Cheng H.E."/>
            <person name="Koh X.Q."/>
            <person name="Lee J."/>
        </authorList>
    </citation>
    <scope>NUCLEOTIDE SEQUENCE</scope>
    <source>
        <strain evidence="26">BA1</strain>
    </source>
</reference>
<feature type="binding site" evidence="13">
    <location>
        <position position="254"/>
    </location>
    <ligand>
        <name>sn-glycerol 3-phosphate</name>
        <dbReference type="ChEBI" id="CHEBI:57597"/>
    </ligand>
</feature>
<dbReference type="EC" id="1.1.1.94" evidence="10 13"/>
<feature type="binding site" evidence="13">
    <location>
        <position position="11"/>
    </location>
    <ligand>
        <name>NADPH</name>
        <dbReference type="ChEBI" id="CHEBI:57783"/>
    </ligand>
</feature>
<dbReference type="Proteomes" id="UP001644750">
    <property type="component" value="Unassembled WGS sequence"/>
</dbReference>
<dbReference type="PRINTS" id="PR00077">
    <property type="entry name" value="GPDHDRGNASE"/>
</dbReference>
<dbReference type="EMBL" id="FP929061">
    <property type="protein sequence ID" value="CBL39812.1"/>
    <property type="molecule type" value="Genomic_DNA"/>
</dbReference>
<dbReference type="HAMAP" id="MF_00394">
    <property type="entry name" value="NAD_Glyc3P_dehydrog"/>
    <property type="match status" value="1"/>
</dbReference>
<feature type="binding site" evidence="13">
    <location>
        <position position="277"/>
    </location>
    <ligand>
        <name>NADPH</name>
        <dbReference type="ChEBI" id="CHEBI:57783"/>
    </ligand>
</feature>
<dbReference type="Proteomes" id="UP000008960">
    <property type="component" value="Chromosome"/>
</dbReference>
<dbReference type="Proteomes" id="UP000095598">
    <property type="component" value="Unassembled WGS sequence"/>
</dbReference>
<proteinExistence type="inferred from homology"/>
<dbReference type="GO" id="GO:0047952">
    <property type="term" value="F:glycerol-3-phosphate dehydrogenase [NAD(P)+] activity"/>
    <property type="evidence" value="ECO:0007669"/>
    <property type="project" value="UniProtKB-UniRule"/>
</dbReference>
<dbReference type="Proteomes" id="UP000095553">
    <property type="component" value="Unassembled WGS sequence"/>
</dbReference>
<keyword evidence="6 13" id="KW-0443">Lipid metabolism</keyword>
<dbReference type="PIRSF" id="PIRSF000114">
    <property type="entry name" value="Glycerol-3-P_dh"/>
    <property type="match status" value="1"/>
</dbReference>
<dbReference type="InterPro" id="IPR013328">
    <property type="entry name" value="6PGD_dom2"/>
</dbReference>
<evidence type="ECO:0000256" key="15">
    <source>
        <dbReference type="PIRSR" id="PIRSR000114-2"/>
    </source>
</evidence>
<name>D4MWP6_ANAHA</name>
<dbReference type="GO" id="GO:0046168">
    <property type="term" value="P:glycerol-3-phosphate catabolic process"/>
    <property type="evidence" value="ECO:0007669"/>
    <property type="project" value="InterPro"/>
</dbReference>
<evidence type="ECO:0000313" key="25">
    <source>
        <dbReference type="EMBL" id="NSJ79934.1"/>
    </source>
</evidence>
<gene>
    <name evidence="22" type="primary">gpsA_1</name>
    <name evidence="13 20" type="synonym">gpsA</name>
    <name evidence="21" type="ORF">CL2_30440</name>
    <name evidence="20" type="ORF">DO83_01240</name>
    <name evidence="22" type="ORF">ERS852425_00659</name>
    <name evidence="24" type="ORF">ERS852520_01011</name>
    <name evidence="23" type="ORF">ERS852571_00811</name>
    <name evidence="25" type="ORF">G5A72_10150</name>
    <name evidence="26" type="ORF">RBI15_05630</name>
</gene>
<evidence type="ECO:0000256" key="2">
    <source>
        <dbReference type="ARBA" id="ARBA00022516"/>
    </source>
</evidence>
<feature type="binding site" evidence="13">
    <location>
        <position position="138"/>
    </location>
    <ligand>
        <name>NADPH</name>
        <dbReference type="ChEBI" id="CHEBI:57783"/>
    </ligand>
</feature>
<feature type="binding site" evidence="13">
    <location>
        <position position="134"/>
    </location>
    <ligand>
        <name>sn-glycerol 3-phosphate</name>
        <dbReference type="ChEBI" id="CHEBI:57597"/>
    </ligand>
</feature>
<comment type="subcellular location">
    <subcellularLocation>
        <location evidence="13">Cytoplasm</location>
    </subcellularLocation>
</comment>
<comment type="catalytic activity">
    <reaction evidence="13">
        <text>sn-glycerol 3-phosphate + NAD(+) = dihydroxyacetone phosphate + NADH + H(+)</text>
        <dbReference type="Rhea" id="RHEA:11092"/>
        <dbReference type="ChEBI" id="CHEBI:15378"/>
        <dbReference type="ChEBI" id="CHEBI:57540"/>
        <dbReference type="ChEBI" id="CHEBI:57597"/>
        <dbReference type="ChEBI" id="CHEBI:57642"/>
        <dbReference type="ChEBI" id="CHEBI:57945"/>
        <dbReference type="EC" id="1.1.1.94"/>
    </reaction>
</comment>
<evidence type="ECO:0000256" key="1">
    <source>
        <dbReference type="ARBA" id="ARBA00011009"/>
    </source>
</evidence>
<dbReference type="Gene3D" id="3.40.50.720">
    <property type="entry name" value="NAD(P)-binding Rossmann-like Domain"/>
    <property type="match status" value="1"/>
</dbReference>
<feature type="domain" description="Glycerol-3-phosphate dehydrogenase NAD-dependent N-terminal" evidence="18">
    <location>
        <begin position="3"/>
        <end position="158"/>
    </location>
</feature>